<dbReference type="InterPro" id="IPR021181">
    <property type="entry name" value="Miro"/>
</dbReference>
<dbReference type="InterPro" id="IPR001806">
    <property type="entry name" value="Small_GTPase"/>
</dbReference>
<dbReference type="KEGG" id="bnn:FOA43_002719"/>
<dbReference type="PIRSF" id="PIRSF037488">
    <property type="entry name" value="Mt_Rho_GTPase"/>
    <property type="match status" value="1"/>
</dbReference>
<keyword evidence="14 15" id="KW-0472">Membrane</keyword>
<dbReference type="Gene3D" id="1.10.238.10">
    <property type="entry name" value="EF-hand"/>
    <property type="match status" value="2"/>
</dbReference>
<keyword evidence="20" id="KW-1185">Reference proteome</keyword>
<dbReference type="InterPro" id="IPR011992">
    <property type="entry name" value="EF-hand-dom_pair"/>
</dbReference>
<dbReference type="InterPro" id="IPR052266">
    <property type="entry name" value="Miro-EF-hand_domain"/>
</dbReference>
<dbReference type="InterPro" id="IPR027417">
    <property type="entry name" value="P-loop_NTPase"/>
</dbReference>
<dbReference type="Gene3D" id="3.40.50.300">
    <property type="entry name" value="P-loop containing nucleotide triphosphate hydrolases"/>
    <property type="match status" value="2"/>
</dbReference>
<dbReference type="RefSeq" id="XP_038778931.1">
    <property type="nucleotide sequence ID" value="XM_038923003.1"/>
</dbReference>
<comment type="subcellular location">
    <subcellularLocation>
        <location evidence="2 15">Mitochondrion outer membrane</location>
        <topology evidence="2 15">Single-pass type IV membrane protein</topology>
    </subcellularLocation>
</comment>
<evidence type="ECO:0000256" key="11">
    <source>
        <dbReference type="ARBA" id="ARBA00022989"/>
    </source>
</evidence>
<keyword evidence="5" id="KW-0479">Metal-binding</keyword>
<dbReference type="SMART" id="SM00175">
    <property type="entry name" value="RAB"/>
    <property type="match status" value="1"/>
</dbReference>
<gene>
    <name evidence="19" type="ORF">FOA43_002719</name>
</gene>
<dbReference type="PROSITE" id="PS00018">
    <property type="entry name" value="EF_HAND_1"/>
    <property type="match status" value="1"/>
</dbReference>
<keyword evidence="8 15" id="KW-1000">Mitochondrion outer membrane</keyword>
<dbReference type="FunFam" id="3.40.50.300:FF:000553">
    <property type="entry name" value="Mitochondrial Rho GTPase"/>
    <property type="match status" value="1"/>
</dbReference>
<evidence type="ECO:0000256" key="14">
    <source>
        <dbReference type="ARBA" id="ARBA00023136"/>
    </source>
</evidence>
<dbReference type="GO" id="GO:0005741">
    <property type="term" value="C:mitochondrial outer membrane"/>
    <property type="evidence" value="ECO:0007669"/>
    <property type="project" value="UniProtKB-SubCell"/>
</dbReference>
<dbReference type="Pfam" id="PF00071">
    <property type="entry name" value="Ras"/>
    <property type="match status" value="2"/>
</dbReference>
<keyword evidence="6" id="KW-0677">Repeat</keyword>
<evidence type="ECO:0000256" key="16">
    <source>
        <dbReference type="SAM" id="Phobius"/>
    </source>
</evidence>
<evidence type="ECO:0000256" key="13">
    <source>
        <dbReference type="ARBA" id="ARBA00023134"/>
    </source>
</evidence>
<dbReference type="InterPro" id="IPR013567">
    <property type="entry name" value="EF_hand_assoc_2"/>
</dbReference>
<dbReference type="FunFam" id="1.10.238.10:FF:000011">
    <property type="entry name" value="Mitochondrial Rho GTPase"/>
    <property type="match status" value="1"/>
</dbReference>
<evidence type="ECO:0000256" key="5">
    <source>
        <dbReference type="ARBA" id="ARBA00022723"/>
    </source>
</evidence>
<dbReference type="PANTHER" id="PTHR46819:SF1">
    <property type="entry name" value="EF-HAND CALCIUM-BINDING DOMAIN-CONTAINING PROTEIN 7"/>
    <property type="match status" value="1"/>
</dbReference>
<keyword evidence="4 16" id="KW-0812">Transmembrane</keyword>
<protein>
    <recommendedName>
        <fullName evidence="15">Mitochondrial Rho GTPase</fullName>
        <ecNumber evidence="15">3.6.5.-</ecNumber>
    </recommendedName>
</protein>
<feature type="transmembrane region" description="Helical" evidence="16">
    <location>
        <begin position="612"/>
        <end position="634"/>
    </location>
</feature>
<dbReference type="GO" id="GO:0007005">
    <property type="term" value="P:mitochondrion organization"/>
    <property type="evidence" value="ECO:0007669"/>
    <property type="project" value="InterPro"/>
</dbReference>
<keyword evidence="9 15" id="KW-0378">Hydrolase</keyword>
<comment type="similarity">
    <text evidence="3 15">Belongs to the mitochondrial Rho GTPase family.</text>
</comment>
<evidence type="ECO:0000256" key="10">
    <source>
        <dbReference type="ARBA" id="ARBA00022837"/>
    </source>
</evidence>
<keyword evidence="12 15" id="KW-0496">Mitochondrion</keyword>
<dbReference type="InterPro" id="IPR013566">
    <property type="entry name" value="EF_hand_assoc_1"/>
</dbReference>
<evidence type="ECO:0000256" key="15">
    <source>
        <dbReference type="PIRNR" id="PIRNR037488"/>
    </source>
</evidence>
<sequence>MDSIRVVVCGDEGVGKSSLIASLIKEKFVPNIQHVIPELVIPRDFSNSSHSPNFTILIDTTPSDIFSFQYEVRKADVIWLVYSDHYTYERISLYWIPTFRSMGVNLPIVLCDNMIDLDKTVESDTILNEEFIPLLREFKEIEACIRCSAKENYNVNQAFYLCQRSVTHPIAPLYDYKDSSLKPLAVDALKRVFYLCDRDQDGYLNDNELLQLQEKGFHKTMDINELSLIKSTLDTSLFGSAGEKGITEQGFLALNKLYVETGRHETIWGILRAFHYTDSLSIEDNVLYPKMDVWPNSSVELSPKGYQFLVDLFLLFDKDNDGGLNEEELTKMFYPTPGIPPSWKESGFPRSVVCNEQGDVTLQGWLSQWVMTTFLDCRTVLEYLGYFGYGDSLDGSSRKDEPTTSALRITRQRKMRKHNGKSYRSTVADRTVFNCFILGARGCGKTSLLESFLSRQYSPTYSPTIQPVIAVNNVELKGGKQCYLIMQELGELESAILENKTKLETCDVLCLAYDSSDPESFQYLIDLRSKYPELDEVPVVYVALKADLDRQQQRADQQPEPYTRSLNLPPPLHISSSWISSLSELLSQLVEAAATPKLATPGLDPEKDTESLINPFTIGCTAVGCMMLVSTWYLKGWRR</sequence>
<dbReference type="EMBL" id="CP064814">
    <property type="protein sequence ID" value="QPG75366.1"/>
    <property type="molecule type" value="Genomic_DNA"/>
</dbReference>
<keyword evidence="7 15" id="KW-0547">Nucleotide-binding</keyword>
<feature type="domain" description="Miro" evidence="18">
    <location>
        <begin position="1"/>
        <end position="168"/>
    </location>
</feature>
<accession>A0A875S1X7</accession>
<name>A0A875S1X7_EENNA</name>
<reference evidence="19" key="1">
    <citation type="submission" date="2020-10" db="EMBL/GenBank/DDBJ databases">
        <authorList>
            <person name="Roach M.J.R."/>
        </authorList>
    </citation>
    <scope>NUCLEOTIDE SEQUENCE</scope>
    <source>
        <strain evidence="19">CBS 1945</strain>
    </source>
</reference>
<evidence type="ECO:0000313" key="20">
    <source>
        <dbReference type="Proteomes" id="UP000662931"/>
    </source>
</evidence>
<dbReference type="OrthoDB" id="10020961at2759"/>
<dbReference type="PROSITE" id="PS51423">
    <property type="entry name" value="MIRO"/>
    <property type="match status" value="2"/>
</dbReference>
<dbReference type="SUPFAM" id="SSF52540">
    <property type="entry name" value="P-loop containing nucleoside triphosphate hydrolases"/>
    <property type="match status" value="2"/>
</dbReference>
<dbReference type="Pfam" id="PF08356">
    <property type="entry name" value="EF_assoc_2"/>
    <property type="match status" value="1"/>
</dbReference>
<dbReference type="SUPFAM" id="SSF47473">
    <property type="entry name" value="EF-hand"/>
    <property type="match status" value="1"/>
</dbReference>
<dbReference type="PANTHER" id="PTHR46819">
    <property type="entry name" value="EF-HAND CALCIUM-BINDING DOMAIN-CONTAINING PROTEIN 7"/>
    <property type="match status" value="1"/>
</dbReference>
<evidence type="ECO:0000256" key="4">
    <source>
        <dbReference type="ARBA" id="ARBA00022692"/>
    </source>
</evidence>
<evidence type="ECO:0000256" key="7">
    <source>
        <dbReference type="ARBA" id="ARBA00022741"/>
    </source>
</evidence>
<keyword evidence="11 16" id="KW-1133">Transmembrane helix</keyword>
<evidence type="ECO:0000313" key="19">
    <source>
        <dbReference type="EMBL" id="QPG75366.1"/>
    </source>
</evidence>
<feature type="domain" description="EF-hand" evidence="17">
    <location>
        <begin position="304"/>
        <end position="339"/>
    </location>
</feature>
<dbReference type="AlphaFoldDB" id="A0A875S1X7"/>
<evidence type="ECO:0000256" key="1">
    <source>
        <dbReference type="ARBA" id="ARBA00003481"/>
    </source>
</evidence>
<dbReference type="GO" id="GO:0005509">
    <property type="term" value="F:calcium ion binding"/>
    <property type="evidence" value="ECO:0007669"/>
    <property type="project" value="InterPro"/>
</dbReference>
<dbReference type="InterPro" id="IPR002048">
    <property type="entry name" value="EF_hand_dom"/>
</dbReference>
<keyword evidence="10 15" id="KW-0106">Calcium</keyword>
<dbReference type="CDD" id="cd01892">
    <property type="entry name" value="Miro2"/>
    <property type="match status" value="1"/>
</dbReference>
<dbReference type="SMART" id="SM00174">
    <property type="entry name" value="RHO"/>
    <property type="match status" value="1"/>
</dbReference>
<dbReference type="GO" id="GO:0005525">
    <property type="term" value="F:GTP binding"/>
    <property type="evidence" value="ECO:0007669"/>
    <property type="project" value="UniProtKB-KW"/>
</dbReference>
<dbReference type="Pfam" id="PF08355">
    <property type="entry name" value="EF_assoc_1"/>
    <property type="match status" value="1"/>
</dbReference>
<dbReference type="SMART" id="SM00054">
    <property type="entry name" value="EFh"/>
    <property type="match status" value="2"/>
</dbReference>
<dbReference type="SMART" id="SM00173">
    <property type="entry name" value="RAS"/>
    <property type="match status" value="1"/>
</dbReference>
<evidence type="ECO:0000256" key="12">
    <source>
        <dbReference type="ARBA" id="ARBA00023128"/>
    </source>
</evidence>
<dbReference type="Proteomes" id="UP000662931">
    <property type="component" value="Chromosome 3"/>
</dbReference>
<feature type="domain" description="Miro" evidence="18">
    <location>
        <begin position="430"/>
        <end position="595"/>
    </location>
</feature>
<feature type="domain" description="EF-hand" evidence="17">
    <location>
        <begin position="184"/>
        <end position="219"/>
    </location>
</feature>
<keyword evidence="13 15" id="KW-0342">GTP-binding</keyword>
<evidence type="ECO:0000256" key="3">
    <source>
        <dbReference type="ARBA" id="ARBA00007981"/>
    </source>
</evidence>
<evidence type="ECO:0000256" key="2">
    <source>
        <dbReference type="ARBA" id="ARBA00004200"/>
    </source>
</evidence>
<evidence type="ECO:0000259" key="18">
    <source>
        <dbReference type="PROSITE" id="PS51423"/>
    </source>
</evidence>
<organism evidence="19 20">
    <name type="scientific">Eeniella nana</name>
    <name type="common">Yeast</name>
    <name type="synonym">Brettanomyces nanus</name>
    <dbReference type="NCBI Taxonomy" id="13502"/>
    <lineage>
        <taxon>Eukaryota</taxon>
        <taxon>Fungi</taxon>
        <taxon>Dikarya</taxon>
        <taxon>Ascomycota</taxon>
        <taxon>Saccharomycotina</taxon>
        <taxon>Pichiomycetes</taxon>
        <taxon>Pichiales</taxon>
        <taxon>Pichiaceae</taxon>
        <taxon>Brettanomyces</taxon>
    </lineage>
</organism>
<dbReference type="GO" id="GO:0003924">
    <property type="term" value="F:GTPase activity"/>
    <property type="evidence" value="ECO:0007669"/>
    <property type="project" value="InterPro"/>
</dbReference>
<dbReference type="PRINTS" id="PR00449">
    <property type="entry name" value="RASTRNSFRMNG"/>
</dbReference>
<comment type="function">
    <text evidence="1 15">Mitochondrial GTPase involved in mitochondrial trafficking. Probably involved in control of anterograde transport of mitochondria and their subcellular distribution.</text>
</comment>
<dbReference type="InterPro" id="IPR020860">
    <property type="entry name" value="MIRO_dom"/>
</dbReference>
<proteinExistence type="inferred from homology"/>
<evidence type="ECO:0000259" key="17">
    <source>
        <dbReference type="PROSITE" id="PS50222"/>
    </source>
</evidence>
<dbReference type="GeneID" id="62196120"/>
<evidence type="ECO:0000256" key="8">
    <source>
        <dbReference type="ARBA" id="ARBA00022787"/>
    </source>
</evidence>
<evidence type="ECO:0000256" key="9">
    <source>
        <dbReference type="ARBA" id="ARBA00022801"/>
    </source>
</evidence>
<dbReference type="EC" id="3.6.5.-" evidence="15"/>
<dbReference type="PROSITE" id="PS50222">
    <property type="entry name" value="EF_HAND_2"/>
    <property type="match status" value="2"/>
</dbReference>
<dbReference type="InterPro" id="IPR018247">
    <property type="entry name" value="EF_Hand_1_Ca_BS"/>
</dbReference>
<evidence type="ECO:0000256" key="6">
    <source>
        <dbReference type="ARBA" id="ARBA00022737"/>
    </source>
</evidence>